<dbReference type="Proteomes" id="UP000288024">
    <property type="component" value="Unassembled WGS sequence"/>
</dbReference>
<gene>
    <name evidence="1" type="ORF">EM808_07845</name>
</gene>
<dbReference type="RefSeq" id="WP_127737622.1">
    <property type="nucleotide sequence ID" value="NZ_CAJCKN010000116.1"/>
</dbReference>
<proteinExistence type="predicted"/>
<reference evidence="1 2" key="1">
    <citation type="submission" date="2019-01" db="EMBL/GenBank/DDBJ databases">
        <title>Bacillus sp. M5HDSG1-1, whole genome shotgun sequence.</title>
        <authorList>
            <person name="Tuo L."/>
        </authorList>
    </citation>
    <scope>NUCLEOTIDE SEQUENCE [LARGE SCALE GENOMIC DNA]</scope>
    <source>
        <strain evidence="1 2">M5HDSG1-1</strain>
    </source>
</reference>
<dbReference type="AlphaFoldDB" id="A0A3S2UXZ2"/>
<protein>
    <submittedName>
        <fullName evidence="1">Uncharacterized protein</fullName>
    </submittedName>
</protein>
<evidence type="ECO:0000313" key="1">
    <source>
        <dbReference type="EMBL" id="RVT65404.1"/>
    </source>
</evidence>
<evidence type="ECO:0000313" key="2">
    <source>
        <dbReference type="Proteomes" id="UP000288024"/>
    </source>
</evidence>
<dbReference type="EMBL" id="RZTZ01000002">
    <property type="protein sequence ID" value="RVT65404.1"/>
    <property type="molecule type" value="Genomic_DNA"/>
</dbReference>
<comment type="caution">
    <text evidence="1">The sequence shown here is derived from an EMBL/GenBank/DDBJ whole genome shotgun (WGS) entry which is preliminary data.</text>
</comment>
<name>A0A3S2UXZ2_9BACI</name>
<sequence length="301" mass="34944">MAYIIENINILKKQALKKTSMLVDQNRIDALKETFWKGIMRMDGSPYIMTPTPIVYDNHVKELLDPKQQRDYIQENLIKKGCTMFVTACNVKKERELLGELNKTKNRLLNCAVDYVICIKIPLKILTTSLIRTCKKEKIPAIIIEINNSNDLYKVPWGWIKEAIFPFNCPLIPEFLMSDEEERKKAQIAWAAIMRDTNIPSVKKELAECDIIPYEALIKMGIYPFKGNIYQSGEVTYNLYEKSRTIINIDEKELFHYHYNRILVTYHKGKCIRAGEKVFYHPGFGEQMEIKVPSFFSAGGV</sequence>
<keyword evidence="2" id="KW-1185">Reference proteome</keyword>
<accession>A0A3S2UXZ2</accession>
<organism evidence="1 2">
    <name type="scientific">Niallia taxi</name>
    <dbReference type="NCBI Taxonomy" id="2499688"/>
    <lineage>
        <taxon>Bacteria</taxon>
        <taxon>Bacillati</taxon>
        <taxon>Bacillota</taxon>
        <taxon>Bacilli</taxon>
        <taxon>Bacillales</taxon>
        <taxon>Bacillaceae</taxon>
        <taxon>Niallia</taxon>
    </lineage>
</organism>